<keyword evidence="1" id="KW-0812">Transmembrane</keyword>
<dbReference type="AlphaFoldDB" id="A0A0A8X2X9"/>
<evidence type="ECO:0000313" key="3">
    <source>
        <dbReference type="Proteomes" id="UP000031014"/>
    </source>
</evidence>
<keyword evidence="1" id="KW-1133">Transmembrane helix</keyword>
<keyword evidence="1" id="KW-0472">Membrane</keyword>
<accession>A0A0A8X2X9</accession>
<proteinExistence type="predicted"/>
<name>A0A0A8X2X9_MESS1</name>
<sequence>MKPKSSNVTPIFLLVLVIALFFLREMTEKIVNTGYTI</sequence>
<comment type="caution">
    <text evidence="2">The sequence shown here is derived from an EMBL/GenBank/DDBJ whole genome shotgun (WGS) entry which is preliminary data.</text>
</comment>
<organism evidence="2 3">
    <name type="scientific">Mesobacillus selenatarsenatis (strain DSM 18680 / JCM 14380 / FERM P-15431 / SF-1)</name>
    <dbReference type="NCBI Taxonomy" id="1321606"/>
    <lineage>
        <taxon>Bacteria</taxon>
        <taxon>Bacillati</taxon>
        <taxon>Bacillota</taxon>
        <taxon>Bacilli</taxon>
        <taxon>Bacillales</taxon>
        <taxon>Bacillaceae</taxon>
        <taxon>Mesobacillus</taxon>
    </lineage>
</organism>
<keyword evidence="3" id="KW-1185">Reference proteome</keyword>
<protein>
    <submittedName>
        <fullName evidence="2">Uncharacterized protein</fullName>
    </submittedName>
</protein>
<reference evidence="2 3" key="1">
    <citation type="submission" date="2013-06" db="EMBL/GenBank/DDBJ databases">
        <title>Whole genome shotgun sequence of Bacillus selenatarsenatis SF-1.</title>
        <authorList>
            <person name="Kuroda M."/>
            <person name="Sei K."/>
            <person name="Yamashita M."/>
            <person name="Ike M."/>
        </authorList>
    </citation>
    <scope>NUCLEOTIDE SEQUENCE [LARGE SCALE GENOMIC DNA]</scope>
    <source>
        <strain evidence="2 3">SF-1</strain>
    </source>
</reference>
<dbReference type="EMBL" id="BASE01000012">
    <property type="protein sequence ID" value="GAM12471.1"/>
    <property type="molecule type" value="Genomic_DNA"/>
</dbReference>
<evidence type="ECO:0000256" key="1">
    <source>
        <dbReference type="SAM" id="Phobius"/>
    </source>
</evidence>
<gene>
    <name evidence="2" type="ORF">SAMD00020551_0606</name>
</gene>
<feature type="transmembrane region" description="Helical" evidence="1">
    <location>
        <begin position="6"/>
        <end position="23"/>
    </location>
</feature>
<evidence type="ECO:0000313" key="2">
    <source>
        <dbReference type="EMBL" id="GAM12471.1"/>
    </source>
</evidence>
<dbReference type="Proteomes" id="UP000031014">
    <property type="component" value="Unassembled WGS sequence"/>
</dbReference>